<gene>
    <name evidence="1" type="ORF">ILYODFUR_038795</name>
</gene>
<evidence type="ECO:0000313" key="2">
    <source>
        <dbReference type="Proteomes" id="UP001482620"/>
    </source>
</evidence>
<dbReference type="EMBL" id="JAHRIQ010114479">
    <property type="protein sequence ID" value="MEQ2257824.1"/>
    <property type="molecule type" value="Genomic_DNA"/>
</dbReference>
<organism evidence="1 2">
    <name type="scientific">Ilyodon furcidens</name>
    <name type="common">goldbreast splitfin</name>
    <dbReference type="NCBI Taxonomy" id="33524"/>
    <lineage>
        <taxon>Eukaryota</taxon>
        <taxon>Metazoa</taxon>
        <taxon>Chordata</taxon>
        <taxon>Craniata</taxon>
        <taxon>Vertebrata</taxon>
        <taxon>Euteleostomi</taxon>
        <taxon>Actinopterygii</taxon>
        <taxon>Neopterygii</taxon>
        <taxon>Teleostei</taxon>
        <taxon>Neoteleostei</taxon>
        <taxon>Acanthomorphata</taxon>
        <taxon>Ovalentaria</taxon>
        <taxon>Atherinomorphae</taxon>
        <taxon>Cyprinodontiformes</taxon>
        <taxon>Goodeidae</taxon>
        <taxon>Ilyodon</taxon>
    </lineage>
</organism>
<proteinExistence type="predicted"/>
<comment type="caution">
    <text evidence="1">The sequence shown here is derived from an EMBL/GenBank/DDBJ whole genome shotgun (WGS) entry which is preliminary data.</text>
</comment>
<dbReference type="Proteomes" id="UP001482620">
    <property type="component" value="Unassembled WGS sequence"/>
</dbReference>
<sequence length="114" mass="13539">MFFASLSSELKVLMNDQLLKRAPLRLMSVCSLLNTQLKAKGEKLVVFHVMLLNYSNTVKLENTVYDQRFQYTTRERMRAYLQNRAVAKETGAFDLMDWEILYRWCTDIKNLRLH</sequence>
<accession>A0ABV0VKN4</accession>
<reference evidence="1 2" key="1">
    <citation type="submission" date="2021-06" db="EMBL/GenBank/DDBJ databases">
        <authorList>
            <person name="Palmer J.M."/>
        </authorList>
    </citation>
    <scope>NUCLEOTIDE SEQUENCE [LARGE SCALE GENOMIC DNA]</scope>
    <source>
        <strain evidence="2">if_2019</strain>
        <tissue evidence="1">Muscle</tissue>
    </source>
</reference>
<protein>
    <submittedName>
        <fullName evidence="1">Uncharacterized protein</fullName>
    </submittedName>
</protein>
<keyword evidence="2" id="KW-1185">Reference proteome</keyword>
<evidence type="ECO:0000313" key="1">
    <source>
        <dbReference type="EMBL" id="MEQ2257824.1"/>
    </source>
</evidence>
<name>A0ABV0VKN4_9TELE</name>